<feature type="transmembrane region" description="Helical" evidence="1">
    <location>
        <begin position="20"/>
        <end position="42"/>
    </location>
</feature>
<proteinExistence type="evidence at transcript level"/>
<evidence type="ECO:0000256" key="1">
    <source>
        <dbReference type="SAM" id="Phobius"/>
    </source>
</evidence>
<feature type="transmembrane region" description="Helical" evidence="1">
    <location>
        <begin position="54"/>
        <end position="80"/>
    </location>
</feature>
<sequence>LAKIKIFTEMIFTLKELKRWILISIFEVSMALTVVLIFSVLLLLKIERHLDASWWTIFAPLFAFDILTAYFDIIVFIRLYLVLERSLAAKRLITNAVILLLLVVFKVLLCQKLEGIKHLPCSIVCSPLFVLLFLLLVRSCVISDGF</sequence>
<feature type="transmembrane region" description="Helical" evidence="1">
    <location>
        <begin position="92"/>
        <end position="109"/>
    </location>
</feature>
<dbReference type="PANTHER" id="PTHR13568">
    <property type="entry name" value="FAM11A, B PROTEIN"/>
    <property type="match status" value="1"/>
</dbReference>
<dbReference type="OrthoDB" id="6234541at2759"/>
<organism evidence="2">
    <name type="scientific">Hydra vulgaris</name>
    <name type="common">Hydra</name>
    <name type="synonym">Hydra attenuata</name>
    <dbReference type="NCBI Taxonomy" id="6087"/>
    <lineage>
        <taxon>Eukaryota</taxon>
        <taxon>Metazoa</taxon>
        <taxon>Cnidaria</taxon>
        <taxon>Hydrozoa</taxon>
        <taxon>Hydroidolina</taxon>
        <taxon>Anthoathecata</taxon>
        <taxon>Aplanulata</taxon>
        <taxon>Hydridae</taxon>
        <taxon>Hydra</taxon>
    </lineage>
</organism>
<feature type="transmembrane region" description="Helical" evidence="1">
    <location>
        <begin position="115"/>
        <end position="137"/>
    </location>
</feature>
<gene>
    <name evidence="2" type="primary">TMEM203</name>
</gene>
<dbReference type="Pfam" id="PF10269">
    <property type="entry name" value="Tmemb_185A"/>
    <property type="match status" value="1"/>
</dbReference>
<keyword evidence="1" id="KW-0472">Membrane</keyword>
<dbReference type="CDD" id="cd22816">
    <property type="entry name" value="TMEM203"/>
    <property type="match status" value="1"/>
</dbReference>
<accession>T2M808</accession>
<dbReference type="EMBL" id="HAAD01002022">
    <property type="protein sequence ID" value="CDG68254.1"/>
    <property type="molecule type" value="mRNA"/>
</dbReference>
<reference evidence="2" key="1">
    <citation type="journal article" date="2013" name="Genome Biol. Evol.">
        <title>Punctuated emergences of genetic and phenotypic innovations in eumetazoan, bilaterian, euteleostome, and hominidae ancestors.</title>
        <authorList>
            <person name="Wenger Y."/>
            <person name="Galliot B."/>
        </authorList>
    </citation>
    <scope>NUCLEOTIDE SEQUENCE</scope>
    <source>
        <tissue evidence="2">Whole animals</tissue>
    </source>
</reference>
<protein>
    <submittedName>
        <fullName evidence="2">Transmembrane protein 203</fullName>
    </submittedName>
</protein>
<dbReference type="PANTHER" id="PTHR13568:SF9">
    <property type="entry name" value="TRANSMEMBRANE PROTEIN 203"/>
    <property type="match status" value="1"/>
</dbReference>
<keyword evidence="1 2" id="KW-0812">Transmembrane</keyword>
<evidence type="ECO:0000313" key="2">
    <source>
        <dbReference type="EMBL" id="CDG68254.1"/>
    </source>
</evidence>
<keyword evidence="1" id="KW-1133">Transmembrane helix</keyword>
<dbReference type="AlphaFoldDB" id="T2M808"/>
<dbReference type="InterPro" id="IPR019396">
    <property type="entry name" value="TM_Fragile-X-F-assoc"/>
</dbReference>
<name>T2M808_HYDVU</name>
<feature type="non-terminal residue" evidence="2">
    <location>
        <position position="1"/>
    </location>
</feature>